<dbReference type="EMBL" id="CM042883">
    <property type="protein sequence ID" value="KAI4377053.1"/>
    <property type="molecule type" value="Genomic_DNA"/>
</dbReference>
<evidence type="ECO:0000313" key="1">
    <source>
        <dbReference type="EMBL" id="KAI4377053.1"/>
    </source>
</evidence>
<dbReference type="Proteomes" id="UP001057402">
    <property type="component" value="Chromosome 4"/>
</dbReference>
<name>A0ACB9RDP6_9MYRT</name>
<protein>
    <submittedName>
        <fullName evidence="1">Uncharacterized protein</fullName>
    </submittedName>
</protein>
<proteinExistence type="predicted"/>
<comment type="caution">
    <text evidence="1">The sequence shown here is derived from an EMBL/GenBank/DDBJ whole genome shotgun (WGS) entry which is preliminary data.</text>
</comment>
<sequence length="205" mass="22389">MGDAQPPLAPPPPPPHPPPPPQLVPLPHHTSRSTMPMLYYGLLVLATAGVVLAMYNLILIKWCSEHRRSAGRRRAAQLVDVAVEGNSGNFGQTVRASSFPASFKYVKGVLFREKGSEGEGELECAVCLSVFEEGDEVRQLPRCMHCFHVGCIDMWLYSHSDCPLCRSLVHAPPLLSRLRSMPDNDSEHSREGLLVPAAPPGVPNP</sequence>
<organism evidence="1 2">
    <name type="scientific">Melastoma candidum</name>
    <dbReference type="NCBI Taxonomy" id="119954"/>
    <lineage>
        <taxon>Eukaryota</taxon>
        <taxon>Viridiplantae</taxon>
        <taxon>Streptophyta</taxon>
        <taxon>Embryophyta</taxon>
        <taxon>Tracheophyta</taxon>
        <taxon>Spermatophyta</taxon>
        <taxon>Magnoliopsida</taxon>
        <taxon>eudicotyledons</taxon>
        <taxon>Gunneridae</taxon>
        <taxon>Pentapetalae</taxon>
        <taxon>rosids</taxon>
        <taxon>malvids</taxon>
        <taxon>Myrtales</taxon>
        <taxon>Melastomataceae</taxon>
        <taxon>Melastomatoideae</taxon>
        <taxon>Melastomateae</taxon>
        <taxon>Melastoma</taxon>
    </lineage>
</organism>
<reference evidence="2" key="1">
    <citation type="journal article" date="2023" name="Front. Plant Sci.">
        <title>Chromosomal-level genome assembly of Melastoma candidum provides insights into trichome evolution.</title>
        <authorList>
            <person name="Zhong Y."/>
            <person name="Wu W."/>
            <person name="Sun C."/>
            <person name="Zou P."/>
            <person name="Liu Y."/>
            <person name="Dai S."/>
            <person name="Zhou R."/>
        </authorList>
    </citation>
    <scope>NUCLEOTIDE SEQUENCE [LARGE SCALE GENOMIC DNA]</scope>
</reference>
<keyword evidence="2" id="KW-1185">Reference proteome</keyword>
<gene>
    <name evidence="1" type="ORF">MLD38_014744</name>
</gene>
<accession>A0ACB9RDP6</accession>
<evidence type="ECO:0000313" key="2">
    <source>
        <dbReference type="Proteomes" id="UP001057402"/>
    </source>
</evidence>